<proteinExistence type="predicted"/>
<sequence>MFGYNPGVFSGKKRKKGLPVITILNNTHWLKLRRFFLSFSILAIVWAQNDDGINIEADYVPLPGSDNNDLVHGYFNAHTAITITVTLSGANANGAGDYDLSNKYIKFRFGTRGDNNDFEIEDFDLPNSTYSNTGLFLSESVELLGKTSSTYNDDDSRDDNNDLNSITFTITPANVNFNATGLNDAPTWVDFAIIFHGWNTNPDGINGNADDFAYKRYNLVNWTDDEGNNEKT</sequence>
<evidence type="ECO:0000313" key="1">
    <source>
        <dbReference type="EMBL" id="SVE28480.1"/>
    </source>
</evidence>
<dbReference type="EMBL" id="UINC01206723">
    <property type="protein sequence ID" value="SVE28480.1"/>
    <property type="molecule type" value="Genomic_DNA"/>
</dbReference>
<name>A0A383C8W5_9ZZZZ</name>
<dbReference type="AlphaFoldDB" id="A0A383C8W5"/>
<gene>
    <name evidence="1" type="ORF">METZ01_LOCUS481334</name>
</gene>
<accession>A0A383C8W5</accession>
<reference evidence="1" key="1">
    <citation type="submission" date="2018-05" db="EMBL/GenBank/DDBJ databases">
        <authorList>
            <person name="Lanie J.A."/>
            <person name="Ng W.-L."/>
            <person name="Kazmierczak K.M."/>
            <person name="Andrzejewski T.M."/>
            <person name="Davidsen T.M."/>
            <person name="Wayne K.J."/>
            <person name="Tettelin H."/>
            <person name="Glass J.I."/>
            <person name="Rusch D."/>
            <person name="Podicherti R."/>
            <person name="Tsui H.-C.T."/>
            <person name="Winkler M.E."/>
        </authorList>
    </citation>
    <scope>NUCLEOTIDE SEQUENCE</scope>
</reference>
<protein>
    <submittedName>
        <fullName evidence="1">Uncharacterized protein</fullName>
    </submittedName>
</protein>
<organism evidence="1">
    <name type="scientific">marine metagenome</name>
    <dbReference type="NCBI Taxonomy" id="408172"/>
    <lineage>
        <taxon>unclassified sequences</taxon>
        <taxon>metagenomes</taxon>
        <taxon>ecological metagenomes</taxon>
    </lineage>
</organism>
<feature type="non-terminal residue" evidence="1">
    <location>
        <position position="232"/>
    </location>
</feature>